<evidence type="ECO:0000313" key="3">
    <source>
        <dbReference type="Proteomes" id="UP000502433"/>
    </source>
</evidence>
<evidence type="ECO:0000313" key="2">
    <source>
        <dbReference type="EMBL" id="QJB42818.1"/>
    </source>
</evidence>
<evidence type="ECO:0000256" key="1">
    <source>
        <dbReference type="SAM" id="MobiDB-lite"/>
    </source>
</evidence>
<dbReference type="Proteomes" id="UP000502433">
    <property type="component" value="Chromosome"/>
</dbReference>
<gene>
    <name evidence="2" type="ORF">HGD76_02590</name>
</gene>
<protein>
    <submittedName>
        <fullName evidence="2">Uncharacterized protein</fullName>
    </submittedName>
</protein>
<organism evidence="2 3">
    <name type="scientific">Dolichospermum flos-aquae CCAP 1403/13F</name>
    <dbReference type="NCBI Taxonomy" id="315271"/>
    <lineage>
        <taxon>Bacteria</taxon>
        <taxon>Bacillati</taxon>
        <taxon>Cyanobacteriota</taxon>
        <taxon>Cyanophyceae</taxon>
        <taxon>Nostocales</taxon>
        <taxon>Aphanizomenonaceae</taxon>
        <taxon>Dolichospermum</taxon>
    </lineage>
</organism>
<feature type="region of interest" description="Disordered" evidence="1">
    <location>
        <begin position="38"/>
        <end position="61"/>
    </location>
</feature>
<dbReference type="AlphaFoldDB" id="A0A6H2BV51"/>
<dbReference type="RefSeq" id="WP_148762441.1">
    <property type="nucleotide sequence ID" value="NZ_CP051206.1"/>
</dbReference>
<name>A0A6H2BV51_DOLFA</name>
<sequence>MSNQVIQSNLLVELSTEEQEFLSGGRKKCYKKCYWVCPKSDDRDRDRDGGRGDNENMSEEE</sequence>
<reference evidence="2 3" key="2">
    <citation type="submission" date="2020-04" db="EMBL/GenBank/DDBJ databases">
        <authorList>
            <person name="Fomenkov A."/>
            <person name="Anton B.P."/>
            <person name="Roberts R.J."/>
        </authorList>
    </citation>
    <scope>NUCLEOTIDE SEQUENCE [LARGE SCALE GENOMIC DNA]</scope>
    <source>
        <strain evidence="2 3">CCAP 1403/13f</strain>
    </source>
</reference>
<reference evidence="2 3" key="1">
    <citation type="submission" date="2020-04" db="EMBL/GenBank/DDBJ databases">
        <title>Genome-Wide Identification of 5-Methylcytosine Sites in Bacterial Genomes By High-Throughput Sequencing of MspJI Restriction Fragments.</title>
        <authorList>
            <person name="Wu V."/>
        </authorList>
    </citation>
    <scope>NUCLEOTIDE SEQUENCE [LARGE SCALE GENOMIC DNA]</scope>
    <source>
        <strain evidence="2 3">CCAP 1403/13f</strain>
    </source>
</reference>
<dbReference type="KEGG" id="dfs:HGD76_02590"/>
<proteinExistence type="predicted"/>
<feature type="compositionally biased region" description="Basic and acidic residues" evidence="1">
    <location>
        <begin position="39"/>
        <end position="54"/>
    </location>
</feature>
<accession>A0A6H2BV51</accession>
<dbReference type="EMBL" id="CP051206">
    <property type="protein sequence ID" value="QJB42818.1"/>
    <property type="molecule type" value="Genomic_DNA"/>
</dbReference>